<dbReference type="Gene3D" id="2.60.120.260">
    <property type="entry name" value="Galactose-binding domain-like"/>
    <property type="match status" value="1"/>
</dbReference>
<evidence type="ECO:0000313" key="3">
    <source>
        <dbReference type="EMBL" id="HFK20100.1"/>
    </source>
</evidence>
<dbReference type="InterPro" id="IPR013373">
    <property type="entry name" value="Flagellin/pilin_N_arc"/>
</dbReference>
<evidence type="ECO:0000259" key="2">
    <source>
        <dbReference type="Pfam" id="PF07790"/>
    </source>
</evidence>
<keyword evidence="1" id="KW-1133">Transmembrane helix</keyword>
<keyword evidence="1" id="KW-0472">Membrane</keyword>
<keyword evidence="1" id="KW-0812">Transmembrane</keyword>
<sequence>MGIWKMRTIDLRNKKGVSPIIATLLLIVIAVAAAVVTYSFVMGFIGGVGPAGGGQASFVVDASSVNATHANIYIRNTGTKTVTLSSVYINGAPNSTGVNLVGTSTQWQPASVTLLWIPVTSLNSGSNTIKLVFSDNTPFEFNVVK</sequence>
<gene>
    <name evidence="3" type="ORF">ENS19_02355</name>
</gene>
<reference evidence="3" key="1">
    <citation type="journal article" date="2020" name="mSystems">
        <title>Genome- and Community-Level Interaction Insights into Carbon Utilization and Element Cycling Functions of Hydrothermarchaeota in Hydrothermal Sediment.</title>
        <authorList>
            <person name="Zhou Z."/>
            <person name="Liu Y."/>
            <person name="Xu W."/>
            <person name="Pan J."/>
            <person name="Luo Z.H."/>
            <person name="Li M."/>
        </authorList>
    </citation>
    <scope>NUCLEOTIDE SEQUENCE [LARGE SCALE GENOMIC DNA]</scope>
    <source>
        <strain evidence="3">SpSt-468</strain>
    </source>
</reference>
<comment type="caution">
    <text evidence="3">The sequence shown here is derived from an EMBL/GenBank/DDBJ whole genome shotgun (WGS) entry which is preliminary data.</text>
</comment>
<feature type="transmembrane region" description="Helical" evidence="1">
    <location>
        <begin position="20"/>
        <end position="41"/>
    </location>
</feature>
<organism evidence="3">
    <name type="scientific">Candidatus Methanomethylicus mesodigestus</name>
    <dbReference type="NCBI Taxonomy" id="1867258"/>
    <lineage>
        <taxon>Archaea</taxon>
        <taxon>Thermoproteota</taxon>
        <taxon>Methanosuratincolia</taxon>
        <taxon>Candidatus Methanomethylicales</taxon>
        <taxon>Candidatus Methanomethylicaceae</taxon>
        <taxon>Candidatus Methanomethylicus</taxon>
    </lineage>
</organism>
<dbReference type="EMBL" id="DSTX01000002">
    <property type="protein sequence ID" value="HFK20100.1"/>
    <property type="molecule type" value="Genomic_DNA"/>
</dbReference>
<dbReference type="Pfam" id="PF07790">
    <property type="entry name" value="Pilin_N"/>
    <property type="match status" value="1"/>
</dbReference>
<feature type="domain" description="Archaeal Type IV pilin N-terminal" evidence="2">
    <location>
        <begin position="15"/>
        <end position="95"/>
    </location>
</feature>
<accession>A0A7C3ES95</accession>
<dbReference type="NCBIfam" id="TIGR02537">
    <property type="entry name" value="arch_flag_Nterm"/>
    <property type="match status" value="1"/>
</dbReference>
<protein>
    <submittedName>
        <fullName evidence="3">Type IV pilin</fullName>
    </submittedName>
</protein>
<name>A0A7C3ES95_9CREN</name>
<proteinExistence type="predicted"/>
<dbReference type="InterPro" id="IPR012859">
    <property type="entry name" value="Pilin_N_archaeal"/>
</dbReference>
<evidence type="ECO:0000256" key="1">
    <source>
        <dbReference type="SAM" id="Phobius"/>
    </source>
</evidence>
<dbReference type="AlphaFoldDB" id="A0A7C3ES95"/>